<evidence type="ECO:0000256" key="9">
    <source>
        <dbReference type="ARBA" id="ARBA00023136"/>
    </source>
</evidence>
<dbReference type="PRINTS" id="PR01078">
    <property type="entry name" value="AMINACHANNEL"/>
</dbReference>
<evidence type="ECO:0000256" key="3">
    <source>
        <dbReference type="ARBA" id="ARBA00022448"/>
    </source>
</evidence>
<dbReference type="Proteomes" id="UP001328107">
    <property type="component" value="Unassembled WGS sequence"/>
</dbReference>
<evidence type="ECO:0000256" key="13">
    <source>
        <dbReference type="RuleBase" id="RU000679"/>
    </source>
</evidence>
<evidence type="ECO:0000256" key="8">
    <source>
        <dbReference type="ARBA" id="ARBA00023065"/>
    </source>
</evidence>
<keyword evidence="12 13" id="KW-0407">Ion channel</keyword>
<name>A0AAN5CMX2_9BILA</name>
<dbReference type="AlphaFoldDB" id="A0AAN5CMX2"/>
<evidence type="ECO:0000256" key="4">
    <source>
        <dbReference type="ARBA" id="ARBA00022461"/>
    </source>
</evidence>
<keyword evidence="3 13" id="KW-0813">Transport</keyword>
<evidence type="ECO:0000256" key="14">
    <source>
        <dbReference type="SAM" id="Phobius"/>
    </source>
</evidence>
<evidence type="ECO:0000256" key="5">
    <source>
        <dbReference type="ARBA" id="ARBA00022692"/>
    </source>
</evidence>
<keyword evidence="6 14" id="KW-1133">Transmembrane helix</keyword>
<dbReference type="PANTHER" id="PTHR11690">
    <property type="entry name" value="AMILORIDE-SENSITIVE SODIUM CHANNEL-RELATED"/>
    <property type="match status" value="1"/>
</dbReference>
<organism evidence="15 16">
    <name type="scientific">Pristionchus mayeri</name>
    <dbReference type="NCBI Taxonomy" id="1317129"/>
    <lineage>
        <taxon>Eukaryota</taxon>
        <taxon>Metazoa</taxon>
        <taxon>Ecdysozoa</taxon>
        <taxon>Nematoda</taxon>
        <taxon>Chromadorea</taxon>
        <taxon>Rhabditida</taxon>
        <taxon>Rhabditina</taxon>
        <taxon>Diplogasteromorpha</taxon>
        <taxon>Diplogasteroidea</taxon>
        <taxon>Neodiplogasteridae</taxon>
        <taxon>Pristionchus</taxon>
    </lineage>
</organism>
<comment type="subcellular location">
    <subcellularLocation>
        <location evidence="1">Membrane</location>
        <topology evidence="1">Multi-pass membrane protein</topology>
    </subcellularLocation>
</comment>
<keyword evidence="4 13" id="KW-0894">Sodium channel</keyword>
<keyword evidence="8 13" id="KW-0406">Ion transport</keyword>
<keyword evidence="10" id="KW-0325">Glycoprotein</keyword>
<evidence type="ECO:0000256" key="11">
    <source>
        <dbReference type="ARBA" id="ARBA00023201"/>
    </source>
</evidence>
<reference evidence="16" key="1">
    <citation type="submission" date="2022-10" db="EMBL/GenBank/DDBJ databases">
        <title>Genome assembly of Pristionchus species.</title>
        <authorList>
            <person name="Yoshida K."/>
            <person name="Sommer R.J."/>
        </authorList>
    </citation>
    <scope>NUCLEOTIDE SEQUENCE [LARGE SCALE GENOMIC DNA]</scope>
    <source>
        <strain evidence="16">RS5460</strain>
    </source>
</reference>
<keyword evidence="7" id="KW-0915">Sodium</keyword>
<keyword evidence="16" id="KW-1185">Reference proteome</keyword>
<evidence type="ECO:0008006" key="17">
    <source>
        <dbReference type="Google" id="ProtNLM"/>
    </source>
</evidence>
<dbReference type="GO" id="GO:0005886">
    <property type="term" value="C:plasma membrane"/>
    <property type="evidence" value="ECO:0007669"/>
    <property type="project" value="TreeGrafter"/>
</dbReference>
<comment type="similarity">
    <text evidence="2 13">Belongs to the amiloride-sensitive sodium channel (TC 1.A.6) family.</text>
</comment>
<sequence length="111" mass="12692">ANKNFKGAQECIEWYKMNGLMIHVYFETLQVEKYNQGATYPLVALISDISGHAGLWLGMSVVSVIELIGLFFMCLNTLFCGRKIKLADEDEIKRELEKRERVRTSETTGLK</sequence>
<keyword evidence="5 13" id="KW-0812">Transmembrane</keyword>
<dbReference type="InterPro" id="IPR001873">
    <property type="entry name" value="ENaC"/>
</dbReference>
<evidence type="ECO:0000313" key="15">
    <source>
        <dbReference type="EMBL" id="GMR47302.1"/>
    </source>
</evidence>
<comment type="caution">
    <text evidence="15">The sequence shown here is derived from an EMBL/GenBank/DDBJ whole genome shotgun (WGS) entry which is preliminary data.</text>
</comment>
<keyword evidence="9 14" id="KW-0472">Membrane</keyword>
<evidence type="ECO:0000256" key="7">
    <source>
        <dbReference type="ARBA" id="ARBA00023053"/>
    </source>
</evidence>
<dbReference type="Gene3D" id="1.10.287.770">
    <property type="entry name" value="YojJ-like"/>
    <property type="match status" value="1"/>
</dbReference>
<accession>A0AAN5CMX2</accession>
<proteinExistence type="inferred from homology"/>
<gene>
    <name evidence="15" type="ORF">PMAYCL1PPCAC_17497</name>
</gene>
<evidence type="ECO:0000256" key="2">
    <source>
        <dbReference type="ARBA" id="ARBA00007193"/>
    </source>
</evidence>
<evidence type="ECO:0000256" key="6">
    <source>
        <dbReference type="ARBA" id="ARBA00022989"/>
    </source>
</evidence>
<evidence type="ECO:0000313" key="16">
    <source>
        <dbReference type="Proteomes" id="UP001328107"/>
    </source>
</evidence>
<dbReference type="GO" id="GO:0015280">
    <property type="term" value="F:ligand-gated sodium channel activity"/>
    <property type="evidence" value="ECO:0007669"/>
    <property type="project" value="TreeGrafter"/>
</dbReference>
<evidence type="ECO:0000256" key="12">
    <source>
        <dbReference type="ARBA" id="ARBA00023303"/>
    </source>
</evidence>
<dbReference type="PANTHER" id="PTHR11690:SF269">
    <property type="entry name" value="DEGENERIN-LIKE PROTEIN ASIC-2"/>
    <property type="match status" value="1"/>
</dbReference>
<feature type="non-terminal residue" evidence="15">
    <location>
        <position position="1"/>
    </location>
</feature>
<protein>
    <recommendedName>
        <fullName evidence="17">Ion channel</fullName>
    </recommendedName>
</protein>
<evidence type="ECO:0000256" key="1">
    <source>
        <dbReference type="ARBA" id="ARBA00004141"/>
    </source>
</evidence>
<keyword evidence="11 13" id="KW-0739">Sodium transport</keyword>
<dbReference type="EMBL" id="BTRK01000004">
    <property type="protein sequence ID" value="GMR47302.1"/>
    <property type="molecule type" value="Genomic_DNA"/>
</dbReference>
<evidence type="ECO:0000256" key="10">
    <source>
        <dbReference type="ARBA" id="ARBA00023180"/>
    </source>
</evidence>
<dbReference type="Pfam" id="PF00858">
    <property type="entry name" value="ASC"/>
    <property type="match status" value="1"/>
</dbReference>
<feature type="transmembrane region" description="Helical" evidence="14">
    <location>
        <begin position="55"/>
        <end position="75"/>
    </location>
</feature>